<dbReference type="GeneID" id="66852772"/>
<dbReference type="RefSeq" id="WP_003979538.1">
    <property type="nucleotide sequence ID" value="NZ_CP043497.1"/>
</dbReference>
<dbReference type="InterPro" id="IPR011006">
    <property type="entry name" value="CheY-like_superfamily"/>
</dbReference>
<evidence type="ECO:0000313" key="11">
    <source>
        <dbReference type="Proteomes" id="UP000829494"/>
    </source>
</evidence>
<accession>A0ABY3ZD50</accession>
<feature type="modified residue" description="4-aspartylphosphate" evidence="5">
    <location>
        <position position="52"/>
    </location>
</feature>
<reference evidence="10 11" key="1">
    <citation type="submission" date="2022-03" db="EMBL/GenBank/DDBJ databases">
        <title>Complete genome of Streptomyces rimosus ssp. rimosus R7 (=ATCC 10970).</title>
        <authorList>
            <person name="Beganovic S."/>
            <person name="Ruckert C."/>
            <person name="Busche T."/>
            <person name="Kalinowski J."/>
            <person name="Wittmann C."/>
        </authorList>
    </citation>
    <scope>NUCLEOTIDE SEQUENCE [LARGE SCALE GENOMIC DNA]</scope>
    <source>
        <strain evidence="10 11">R7</strain>
    </source>
</reference>
<keyword evidence="11" id="KW-1185">Reference proteome</keyword>
<dbReference type="PROSITE" id="PS50110">
    <property type="entry name" value="RESPONSE_REGULATORY"/>
    <property type="match status" value="1"/>
</dbReference>
<gene>
    <name evidence="10" type="primary">phoP3</name>
    <name evidence="10" type="ORF">SRIMR7_38590</name>
</gene>
<name>A0ABY3ZD50_STRRM</name>
<keyword evidence="1 5" id="KW-0597">Phosphoprotein</keyword>
<evidence type="ECO:0000256" key="3">
    <source>
        <dbReference type="ARBA" id="ARBA00023125"/>
    </source>
</evidence>
<evidence type="ECO:0000259" key="8">
    <source>
        <dbReference type="PROSITE" id="PS50110"/>
    </source>
</evidence>
<evidence type="ECO:0000313" key="10">
    <source>
        <dbReference type="EMBL" id="UNZ08084.1"/>
    </source>
</evidence>
<dbReference type="SUPFAM" id="SSF52172">
    <property type="entry name" value="CheY-like"/>
    <property type="match status" value="1"/>
</dbReference>
<dbReference type="PANTHER" id="PTHR48111">
    <property type="entry name" value="REGULATOR OF RPOS"/>
    <property type="match status" value="1"/>
</dbReference>
<keyword evidence="4" id="KW-0804">Transcription</keyword>
<evidence type="ECO:0000256" key="1">
    <source>
        <dbReference type="ARBA" id="ARBA00022553"/>
    </source>
</evidence>
<dbReference type="SMART" id="SM00448">
    <property type="entry name" value="REC"/>
    <property type="match status" value="1"/>
</dbReference>
<keyword evidence="3 6" id="KW-0238">DNA-binding</keyword>
<dbReference type="InterPro" id="IPR039420">
    <property type="entry name" value="WalR-like"/>
</dbReference>
<evidence type="ECO:0000259" key="9">
    <source>
        <dbReference type="PROSITE" id="PS51755"/>
    </source>
</evidence>
<dbReference type="InterPro" id="IPR001867">
    <property type="entry name" value="OmpR/PhoB-type_DNA-bd"/>
</dbReference>
<dbReference type="CDD" id="cd00383">
    <property type="entry name" value="trans_reg_C"/>
    <property type="match status" value="1"/>
</dbReference>
<feature type="domain" description="OmpR/PhoB-type" evidence="9">
    <location>
        <begin position="125"/>
        <end position="224"/>
    </location>
</feature>
<dbReference type="InterPro" id="IPR001789">
    <property type="entry name" value="Sig_transdc_resp-reg_receiver"/>
</dbReference>
<keyword evidence="2" id="KW-0805">Transcription regulation</keyword>
<dbReference type="Pfam" id="PF00072">
    <property type="entry name" value="Response_reg"/>
    <property type="match status" value="1"/>
</dbReference>
<dbReference type="EMBL" id="CP094298">
    <property type="protein sequence ID" value="UNZ08084.1"/>
    <property type="molecule type" value="Genomic_DNA"/>
</dbReference>
<protein>
    <submittedName>
        <fullName evidence="10">Alkaline phosphatase synthesis transcriptional regulatory protein PhoP</fullName>
    </submittedName>
</protein>
<evidence type="ECO:0000256" key="6">
    <source>
        <dbReference type="PROSITE-ProRule" id="PRU01091"/>
    </source>
</evidence>
<feature type="region of interest" description="Disordered" evidence="7">
    <location>
        <begin position="234"/>
        <end position="259"/>
    </location>
</feature>
<proteinExistence type="predicted"/>
<feature type="DNA-binding region" description="OmpR/PhoB-type" evidence="6">
    <location>
        <begin position="125"/>
        <end position="224"/>
    </location>
</feature>
<dbReference type="PROSITE" id="PS51755">
    <property type="entry name" value="OMPR_PHOB"/>
    <property type="match status" value="1"/>
</dbReference>
<evidence type="ECO:0000256" key="4">
    <source>
        <dbReference type="ARBA" id="ARBA00023163"/>
    </source>
</evidence>
<sequence length="259" mass="27294">MPHLLLVEDDPLLRATLVRVLRGRGHAVATAATGMSGLDAAVTDRPDLVVLDLGLPDVDGAQVLRMLRAVSDVPVIVATARNEEPVMVAVLGDGADDYIVKPFGPAQLDARIKAVLRRFGTAGPEPALRVGGLLVDAAAREVTLDGASLELTPREFDLLVYLARRAGQVISRRELLAEVWQQPLGGTDKTLDVHLSWLRRKLGETAQRPRYLHTVRTVGVKLAAPDELALAGASNTAGGSDVAPAGCGDSPTPVLPGTP</sequence>
<evidence type="ECO:0000256" key="2">
    <source>
        <dbReference type="ARBA" id="ARBA00023015"/>
    </source>
</evidence>
<dbReference type="Gene3D" id="3.40.50.2300">
    <property type="match status" value="1"/>
</dbReference>
<dbReference type="Gene3D" id="1.10.10.10">
    <property type="entry name" value="Winged helix-like DNA-binding domain superfamily/Winged helix DNA-binding domain"/>
    <property type="match status" value="1"/>
</dbReference>
<dbReference type="SMART" id="SM00862">
    <property type="entry name" value="Trans_reg_C"/>
    <property type="match status" value="1"/>
</dbReference>
<evidence type="ECO:0000256" key="7">
    <source>
        <dbReference type="SAM" id="MobiDB-lite"/>
    </source>
</evidence>
<dbReference type="PANTHER" id="PTHR48111:SF4">
    <property type="entry name" value="DNA-BINDING DUAL TRANSCRIPTIONAL REGULATOR OMPR"/>
    <property type="match status" value="1"/>
</dbReference>
<dbReference type="InterPro" id="IPR036388">
    <property type="entry name" value="WH-like_DNA-bd_sf"/>
</dbReference>
<feature type="domain" description="Response regulatory" evidence="8">
    <location>
        <begin position="3"/>
        <end position="116"/>
    </location>
</feature>
<dbReference type="Proteomes" id="UP000829494">
    <property type="component" value="Chromosome"/>
</dbReference>
<evidence type="ECO:0000256" key="5">
    <source>
        <dbReference type="PROSITE-ProRule" id="PRU00169"/>
    </source>
</evidence>
<dbReference type="Gene3D" id="6.10.250.690">
    <property type="match status" value="1"/>
</dbReference>
<organism evidence="10 11">
    <name type="scientific">Streptomyces rimosus subsp. rimosus</name>
    <dbReference type="NCBI Taxonomy" id="132474"/>
    <lineage>
        <taxon>Bacteria</taxon>
        <taxon>Bacillati</taxon>
        <taxon>Actinomycetota</taxon>
        <taxon>Actinomycetes</taxon>
        <taxon>Kitasatosporales</taxon>
        <taxon>Streptomycetaceae</taxon>
        <taxon>Streptomyces</taxon>
    </lineage>
</organism>
<dbReference type="Pfam" id="PF00486">
    <property type="entry name" value="Trans_reg_C"/>
    <property type="match status" value="1"/>
</dbReference>